<protein>
    <recommendedName>
        <fullName evidence="1">DUF155 domain-containing protein</fullName>
    </recommendedName>
</protein>
<evidence type="ECO:0000313" key="3">
    <source>
        <dbReference type="Proteomes" id="UP000295023"/>
    </source>
</evidence>
<dbReference type="PANTHER" id="PTHR16255">
    <property type="entry name" value="REQUIRED FOR MEIOTIC NUCLEAR DIVISION PROTEIN 1 HOMOLOG"/>
    <property type="match status" value="1"/>
</dbReference>
<dbReference type="Pfam" id="PF02582">
    <property type="entry name" value="DUF155"/>
    <property type="match status" value="1"/>
</dbReference>
<evidence type="ECO:0000313" key="2">
    <source>
        <dbReference type="EMBL" id="TCZ64841.1"/>
    </source>
</evidence>
<dbReference type="EMBL" id="SKBM01000004">
    <property type="protein sequence ID" value="TCZ64841.1"/>
    <property type="molecule type" value="Genomic_DNA"/>
</dbReference>
<comment type="caution">
    <text evidence="2">The sequence shown here is derived from an EMBL/GenBank/DDBJ whole genome shotgun (WGS) entry which is preliminary data.</text>
</comment>
<accession>A0A4R4DVY1</accession>
<keyword evidence="3" id="KW-1185">Reference proteome</keyword>
<sequence length="275" mass="29744">MQAVPTSVRGGTRMDRIPAPRALTARALLLGERLDHRGLGRRGPPLAGPIPLEEAGRGQAFAFRWGAVVLIGAGEEDAASLVATLRPRLLEPLPQPVEERAQLCLDPAEEGPDAMGVIRLRDLSLPRLALVAEMLARSALLSHQETALARSLDRLEPVVARLRRGRLAASPAGLLRSIGESLAARAHAAARVDTAASPELLWDHPELSDLHAQLAAEWELKERSEALERKLAMIRETSETVLSLIEARRSRALEVAVVLFIAAELATTLYPLFGN</sequence>
<name>A0A4R4DVY1_9PROT</name>
<feature type="domain" description="DUF155" evidence="1">
    <location>
        <begin position="61"/>
        <end position="228"/>
    </location>
</feature>
<dbReference type="Proteomes" id="UP000295023">
    <property type="component" value="Unassembled WGS sequence"/>
</dbReference>
<dbReference type="InterPro" id="IPR051624">
    <property type="entry name" value="RMD1/Sad1-interacting"/>
</dbReference>
<dbReference type="OrthoDB" id="7931216at2"/>
<reference evidence="2 3" key="1">
    <citation type="submission" date="2019-03" db="EMBL/GenBank/DDBJ databases">
        <title>Paracraurococcus aquatilis NE82 genome sequence.</title>
        <authorList>
            <person name="Zhao Y."/>
            <person name="Du Z."/>
        </authorList>
    </citation>
    <scope>NUCLEOTIDE SEQUENCE [LARGE SCALE GENOMIC DNA]</scope>
    <source>
        <strain evidence="2 3">NE82</strain>
    </source>
</reference>
<dbReference type="PANTHER" id="PTHR16255:SF1">
    <property type="entry name" value="REQUIRED FOR MEIOTIC NUCLEAR DIVISION PROTEIN 1 HOMOLOG"/>
    <property type="match status" value="1"/>
</dbReference>
<proteinExistence type="predicted"/>
<dbReference type="AlphaFoldDB" id="A0A4R4DVY1"/>
<dbReference type="InterPro" id="IPR003734">
    <property type="entry name" value="DUF155"/>
</dbReference>
<evidence type="ECO:0000259" key="1">
    <source>
        <dbReference type="Pfam" id="PF02582"/>
    </source>
</evidence>
<organism evidence="2 3">
    <name type="scientific">Roseicella aquatilis</name>
    <dbReference type="NCBI Taxonomy" id="2527868"/>
    <lineage>
        <taxon>Bacteria</taxon>
        <taxon>Pseudomonadati</taxon>
        <taxon>Pseudomonadota</taxon>
        <taxon>Alphaproteobacteria</taxon>
        <taxon>Acetobacterales</taxon>
        <taxon>Roseomonadaceae</taxon>
        <taxon>Roseicella</taxon>
    </lineage>
</organism>
<gene>
    <name evidence="2" type="ORF">EXY23_05550</name>
</gene>